<feature type="compositionally biased region" description="Basic and acidic residues" evidence="1">
    <location>
        <begin position="20"/>
        <end position="31"/>
    </location>
</feature>
<gene>
    <name evidence="2" type="ORF">JTE90_014532</name>
</gene>
<comment type="caution">
    <text evidence="2">The sequence shown here is derived from an EMBL/GenBank/DDBJ whole genome shotgun (WGS) entry which is preliminary data.</text>
</comment>
<feature type="region of interest" description="Disordered" evidence="1">
    <location>
        <begin position="1"/>
        <end position="53"/>
    </location>
</feature>
<reference evidence="2 3" key="1">
    <citation type="journal article" date="2022" name="Nat. Ecol. Evol.">
        <title>A masculinizing supergene underlies an exaggerated male reproductive morph in a spider.</title>
        <authorList>
            <person name="Hendrickx F."/>
            <person name="De Corte Z."/>
            <person name="Sonet G."/>
            <person name="Van Belleghem S.M."/>
            <person name="Kostlbacher S."/>
            <person name="Vangestel C."/>
        </authorList>
    </citation>
    <scope>NUCLEOTIDE SEQUENCE [LARGE SCALE GENOMIC DNA]</scope>
    <source>
        <strain evidence="2">W744_W776</strain>
    </source>
</reference>
<protein>
    <submittedName>
        <fullName evidence="2">Uncharacterized protein</fullName>
    </submittedName>
</protein>
<sequence length="53" mass="5401">MQPLREKRGSGLSTGIARKSGIEPRPGKKLEQILFSPGKGGSGTGGHAAVQDG</sequence>
<evidence type="ECO:0000313" key="2">
    <source>
        <dbReference type="EMBL" id="KAG8172511.1"/>
    </source>
</evidence>
<proteinExistence type="predicted"/>
<name>A0AAV6TLR6_9ARAC</name>
<dbReference type="EMBL" id="JAFNEN010002647">
    <property type="protein sequence ID" value="KAG8172511.1"/>
    <property type="molecule type" value="Genomic_DNA"/>
</dbReference>
<evidence type="ECO:0000256" key="1">
    <source>
        <dbReference type="SAM" id="MobiDB-lite"/>
    </source>
</evidence>
<dbReference type="AlphaFoldDB" id="A0AAV6TLR6"/>
<dbReference type="Proteomes" id="UP000827092">
    <property type="component" value="Unassembled WGS sequence"/>
</dbReference>
<feature type="non-terminal residue" evidence="2">
    <location>
        <position position="53"/>
    </location>
</feature>
<keyword evidence="3" id="KW-1185">Reference proteome</keyword>
<evidence type="ECO:0000313" key="3">
    <source>
        <dbReference type="Proteomes" id="UP000827092"/>
    </source>
</evidence>
<organism evidence="2 3">
    <name type="scientific">Oedothorax gibbosus</name>
    <dbReference type="NCBI Taxonomy" id="931172"/>
    <lineage>
        <taxon>Eukaryota</taxon>
        <taxon>Metazoa</taxon>
        <taxon>Ecdysozoa</taxon>
        <taxon>Arthropoda</taxon>
        <taxon>Chelicerata</taxon>
        <taxon>Arachnida</taxon>
        <taxon>Araneae</taxon>
        <taxon>Araneomorphae</taxon>
        <taxon>Entelegynae</taxon>
        <taxon>Araneoidea</taxon>
        <taxon>Linyphiidae</taxon>
        <taxon>Erigoninae</taxon>
        <taxon>Oedothorax</taxon>
    </lineage>
</organism>
<accession>A0AAV6TLR6</accession>